<evidence type="ECO:0000256" key="1">
    <source>
        <dbReference type="SAM" id="Phobius"/>
    </source>
</evidence>
<name>A0A1G1Z1Z2_9BACT</name>
<evidence type="ECO:0000313" key="2">
    <source>
        <dbReference type="EMBL" id="OGY57687.1"/>
    </source>
</evidence>
<proteinExistence type="predicted"/>
<sequence>MLKMLPGIAVAIILVFMLIFIFRPDPKNPCPRCQSKNRAEKFFFGKEEMEANREIGNLALKDCKDYGEREICADCGHVFGAADKRGSANN</sequence>
<organism evidence="2 3">
    <name type="scientific">Candidatus Buchananbacteria bacterium RIFCSPLOWO2_02_FULL_46_11b</name>
    <dbReference type="NCBI Taxonomy" id="1797548"/>
    <lineage>
        <taxon>Bacteria</taxon>
        <taxon>Candidatus Buchananiibacteriota</taxon>
    </lineage>
</organism>
<feature type="transmembrane region" description="Helical" evidence="1">
    <location>
        <begin position="6"/>
        <end position="22"/>
    </location>
</feature>
<keyword evidence="1" id="KW-0472">Membrane</keyword>
<dbReference type="AlphaFoldDB" id="A0A1G1Z1Z2"/>
<dbReference type="Proteomes" id="UP000177408">
    <property type="component" value="Unassembled WGS sequence"/>
</dbReference>
<keyword evidence="1" id="KW-1133">Transmembrane helix</keyword>
<comment type="caution">
    <text evidence="2">The sequence shown here is derived from an EMBL/GenBank/DDBJ whole genome shotgun (WGS) entry which is preliminary data.</text>
</comment>
<reference evidence="2 3" key="1">
    <citation type="journal article" date="2016" name="Nat. Commun.">
        <title>Thousands of microbial genomes shed light on interconnected biogeochemical processes in an aquifer system.</title>
        <authorList>
            <person name="Anantharaman K."/>
            <person name="Brown C.T."/>
            <person name="Hug L.A."/>
            <person name="Sharon I."/>
            <person name="Castelle C.J."/>
            <person name="Probst A.J."/>
            <person name="Thomas B.C."/>
            <person name="Singh A."/>
            <person name="Wilkins M.J."/>
            <person name="Karaoz U."/>
            <person name="Brodie E.L."/>
            <person name="Williams K.H."/>
            <person name="Hubbard S.S."/>
            <person name="Banfield J.F."/>
        </authorList>
    </citation>
    <scope>NUCLEOTIDE SEQUENCE [LARGE SCALE GENOMIC DNA]</scope>
</reference>
<accession>A0A1G1Z1Z2</accession>
<evidence type="ECO:0000313" key="3">
    <source>
        <dbReference type="Proteomes" id="UP000177408"/>
    </source>
</evidence>
<dbReference type="EMBL" id="MHIR01000016">
    <property type="protein sequence ID" value="OGY57687.1"/>
    <property type="molecule type" value="Genomic_DNA"/>
</dbReference>
<keyword evidence="1" id="KW-0812">Transmembrane</keyword>
<protein>
    <submittedName>
        <fullName evidence="2">Uncharacterized protein</fullName>
    </submittedName>
</protein>
<gene>
    <name evidence="2" type="ORF">A3H67_03475</name>
</gene>